<dbReference type="PANTHER" id="PTHR30627:SF1">
    <property type="entry name" value="PEPTIDOGLYCAN D,D-TRANSPEPTIDASE FTSI"/>
    <property type="match status" value="1"/>
</dbReference>
<dbReference type="OrthoDB" id="9770103at2"/>
<accession>A0A062XVD1</accession>
<evidence type="ECO:0000259" key="4">
    <source>
        <dbReference type="Pfam" id="PF00905"/>
    </source>
</evidence>
<sequence length="565" mass="60254">MTLNPRRFQLLIAGLLAGATVVVVRLAYVQLVQHELWLSEAEKQQETLVPVDAPRGTITTRDGLLLAGSVEKVAIYVNPKRIPRDRWSLVAQKLAPLVGRTPPQVLAEMQRRNGFFYLAKGLSPEVVEPVTRLNLRGVGTLPWQQRLYPMGTFAAPVVGFVNAEGQGQAGVEASCQNLLAGEASLVRLSRDGKRIPTQLDEQTEKPGRPGFQVVLTLDARVQWILEEELARILEEVGGKGATAVAMDPATGEILGLASLPSYDPQNLASYPKETWHHRAVETVLEPGSTFKPIVVAAALQAGVVRPDSLVDCSGGGVQVAGFFIRDHARYGILPLAQVLSFSSNAGAIRLALRTPATTLDETIQAFGFGKTTGVELPAESPGLYRPLSSRSWSALTPAGLALGQEISVTALQLARAYAVFANGGLLVRPTLIHQVRDATGHTVVAGGQPTPRRVLAPDVAAAVASMLERVVTEGTGKAAQVAGFRVAGKTGTAQKAVEGSYKSGRHAAWFAGFFPLPQPRMVLVVCVDEPEATYWAAEVAAPAFGRMAARLLQLFGHVPKVEGVA</sequence>
<dbReference type="GO" id="GO:0008658">
    <property type="term" value="F:penicillin binding"/>
    <property type="evidence" value="ECO:0007669"/>
    <property type="project" value="InterPro"/>
</dbReference>
<dbReference type="Gene3D" id="3.40.710.10">
    <property type="entry name" value="DD-peptidase/beta-lactamase superfamily"/>
    <property type="match status" value="1"/>
</dbReference>
<evidence type="ECO:0000256" key="1">
    <source>
        <dbReference type="ARBA" id="ARBA00004370"/>
    </source>
</evidence>
<feature type="domain" description="Penicillin-binding protein dimerisation" evidence="5">
    <location>
        <begin position="51"/>
        <end position="191"/>
    </location>
</feature>
<dbReference type="Proteomes" id="UP000027284">
    <property type="component" value="Unassembled WGS sequence"/>
</dbReference>
<protein>
    <recommendedName>
        <fullName evidence="8">Penicillin-binding protein 2</fullName>
    </recommendedName>
</protein>
<organism evidence="6 7">
    <name type="scientific">Thermoanaerobaculum aquaticum</name>
    <dbReference type="NCBI Taxonomy" id="1312852"/>
    <lineage>
        <taxon>Bacteria</taxon>
        <taxon>Pseudomonadati</taxon>
        <taxon>Acidobacteriota</taxon>
        <taxon>Thermoanaerobaculia</taxon>
        <taxon>Thermoanaerobaculales</taxon>
        <taxon>Thermoanaerobaculaceae</taxon>
        <taxon>Thermoanaerobaculum</taxon>
    </lineage>
</organism>
<keyword evidence="7" id="KW-1185">Reference proteome</keyword>
<dbReference type="SUPFAM" id="SSF56519">
    <property type="entry name" value="Penicillin binding protein dimerisation domain"/>
    <property type="match status" value="1"/>
</dbReference>
<evidence type="ECO:0000313" key="7">
    <source>
        <dbReference type="Proteomes" id="UP000027284"/>
    </source>
</evidence>
<gene>
    <name evidence="6" type="ORF">EG19_07490</name>
</gene>
<evidence type="ECO:0000259" key="5">
    <source>
        <dbReference type="Pfam" id="PF03717"/>
    </source>
</evidence>
<dbReference type="InterPro" id="IPR005311">
    <property type="entry name" value="PBP_dimer"/>
</dbReference>
<proteinExistence type="predicted"/>
<dbReference type="GO" id="GO:0004180">
    <property type="term" value="F:carboxypeptidase activity"/>
    <property type="evidence" value="ECO:0007669"/>
    <property type="project" value="UniProtKB-KW"/>
</dbReference>
<keyword evidence="2" id="KW-0378">Hydrolase</keyword>
<dbReference type="Pfam" id="PF00905">
    <property type="entry name" value="Transpeptidase"/>
    <property type="match status" value="1"/>
</dbReference>
<feature type="domain" description="Penicillin-binding protein transpeptidase" evidence="4">
    <location>
        <begin position="242"/>
        <end position="546"/>
    </location>
</feature>
<keyword evidence="3" id="KW-0472">Membrane</keyword>
<dbReference type="SUPFAM" id="SSF56601">
    <property type="entry name" value="beta-lactamase/transpeptidase-like"/>
    <property type="match status" value="1"/>
</dbReference>
<dbReference type="EMBL" id="JMFG01000003">
    <property type="protein sequence ID" value="KDA54823.1"/>
    <property type="molecule type" value="Genomic_DNA"/>
</dbReference>
<dbReference type="InterPro" id="IPR036138">
    <property type="entry name" value="PBP_dimer_sf"/>
</dbReference>
<dbReference type="Gene3D" id="3.30.450.330">
    <property type="match status" value="1"/>
</dbReference>
<dbReference type="Pfam" id="PF03717">
    <property type="entry name" value="PBP_dimer"/>
    <property type="match status" value="1"/>
</dbReference>
<dbReference type="GO" id="GO:0005886">
    <property type="term" value="C:plasma membrane"/>
    <property type="evidence" value="ECO:0007669"/>
    <property type="project" value="TreeGrafter"/>
</dbReference>
<evidence type="ECO:0008006" key="8">
    <source>
        <dbReference type="Google" id="ProtNLM"/>
    </source>
</evidence>
<dbReference type="STRING" id="1312852.EG19_07490"/>
<dbReference type="Gene3D" id="3.90.1310.10">
    <property type="entry name" value="Penicillin-binding protein 2a (Domain 2)"/>
    <property type="match status" value="1"/>
</dbReference>
<dbReference type="InterPro" id="IPR050515">
    <property type="entry name" value="Beta-lactam/transpept"/>
</dbReference>
<evidence type="ECO:0000256" key="2">
    <source>
        <dbReference type="ARBA" id="ARBA00022645"/>
    </source>
</evidence>
<dbReference type="AlphaFoldDB" id="A0A062XVD1"/>
<name>A0A062XVD1_9BACT</name>
<keyword evidence="2" id="KW-0645">Protease</keyword>
<dbReference type="PANTHER" id="PTHR30627">
    <property type="entry name" value="PEPTIDOGLYCAN D,D-TRANSPEPTIDASE"/>
    <property type="match status" value="1"/>
</dbReference>
<evidence type="ECO:0000313" key="6">
    <source>
        <dbReference type="EMBL" id="KDA54823.1"/>
    </source>
</evidence>
<dbReference type="RefSeq" id="WP_038046591.1">
    <property type="nucleotide sequence ID" value="NZ_JMFG01000003.1"/>
</dbReference>
<reference evidence="6 7" key="1">
    <citation type="submission" date="2014-04" db="EMBL/GenBank/DDBJ databases">
        <title>The Genome Sequence of Thermoanaerobaculum aquaticum MP-01, The First Cultivated Group 23 Acidobacterium.</title>
        <authorList>
            <person name="Stamps B.W."/>
            <person name="Losey N.A."/>
            <person name="Lawson P.A."/>
            <person name="Stevenson B.S."/>
        </authorList>
    </citation>
    <scope>NUCLEOTIDE SEQUENCE [LARGE SCALE GENOMIC DNA]</scope>
    <source>
        <strain evidence="6 7">MP-01</strain>
    </source>
</reference>
<comment type="caution">
    <text evidence="6">The sequence shown here is derived from an EMBL/GenBank/DDBJ whole genome shotgun (WGS) entry which is preliminary data.</text>
</comment>
<dbReference type="InterPro" id="IPR001460">
    <property type="entry name" value="PCN-bd_Tpept"/>
</dbReference>
<comment type="subcellular location">
    <subcellularLocation>
        <location evidence="1">Membrane</location>
    </subcellularLocation>
</comment>
<dbReference type="GO" id="GO:0071555">
    <property type="term" value="P:cell wall organization"/>
    <property type="evidence" value="ECO:0007669"/>
    <property type="project" value="TreeGrafter"/>
</dbReference>
<keyword evidence="2" id="KW-0121">Carboxypeptidase</keyword>
<evidence type="ECO:0000256" key="3">
    <source>
        <dbReference type="ARBA" id="ARBA00023136"/>
    </source>
</evidence>
<dbReference type="InterPro" id="IPR012338">
    <property type="entry name" value="Beta-lactam/transpept-like"/>
</dbReference>